<sequence>MDTRTSAESRAETWLPIFTDKENRVPNPNQSPNPIESFFFLQTPNLKTPSSNRYEEWPKGYVLVICRMVDLGHQQQPSAFFLLSSFAEG</sequence>
<dbReference type="AlphaFoldDB" id="A0A4Y2D6F6"/>
<dbReference type="Proteomes" id="UP000499080">
    <property type="component" value="Unassembled WGS sequence"/>
</dbReference>
<keyword evidence="2" id="KW-1185">Reference proteome</keyword>
<evidence type="ECO:0000313" key="1">
    <source>
        <dbReference type="EMBL" id="GBM12261.1"/>
    </source>
</evidence>
<dbReference type="EMBL" id="BGPR01000311">
    <property type="protein sequence ID" value="GBM12261.1"/>
    <property type="molecule type" value="Genomic_DNA"/>
</dbReference>
<evidence type="ECO:0000313" key="2">
    <source>
        <dbReference type="Proteomes" id="UP000499080"/>
    </source>
</evidence>
<accession>A0A4Y2D6F6</accession>
<protein>
    <submittedName>
        <fullName evidence="1">Uncharacterized protein</fullName>
    </submittedName>
</protein>
<name>A0A4Y2D6F6_ARAVE</name>
<reference evidence="1 2" key="1">
    <citation type="journal article" date="2019" name="Sci. Rep.">
        <title>Orb-weaving spider Araneus ventricosus genome elucidates the spidroin gene catalogue.</title>
        <authorList>
            <person name="Kono N."/>
            <person name="Nakamura H."/>
            <person name="Ohtoshi R."/>
            <person name="Moran D.A.P."/>
            <person name="Shinohara A."/>
            <person name="Yoshida Y."/>
            <person name="Fujiwara M."/>
            <person name="Mori M."/>
            <person name="Tomita M."/>
            <person name="Arakawa K."/>
        </authorList>
    </citation>
    <scope>NUCLEOTIDE SEQUENCE [LARGE SCALE GENOMIC DNA]</scope>
</reference>
<comment type="caution">
    <text evidence="1">The sequence shown here is derived from an EMBL/GenBank/DDBJ whole genome shotgun (WGS) entry which is preliminary data.</text>
</comment>
<organism evidence="1 2">
    <name type="scientific">Araneus ventricosus</name>
    <name type="common">Orbweaver spider</name>
    <name type="synonym">Epeira ventricosa</name>
    <dbReference type="NCBI Taxonomy" id="182803"/>
    <lineage>
        <taxon>Eukaryota</taxon>
        <taxon>Metazoa</taxon>
        <taxon>Ecdysozoa</taxon>
        <taxon>Arthropoda</taxon>
        <taxon>Chelicerata</taxon>
        <taxon>Arachnida</taxon>
        <taxon>Araneae</taxon>
        <taxon>Araneomorphae</taxon>
        <taxon>Entelegynae</taxon>
        <taxon>Araneoidea</taxon>
        <taxon>Araneidae</taxon>
        <taxon>Araneus</taxon>
    </lineage>
</organism>
<proteinExistence type="predicted"/>
<gene>
    <name evidence="1" type="ORF">AVEN_155266_1</name>
</gene>